<name>A0AAV2NBG9_9HYME</name>
<evidence type="ECO:0000256" key="1">
    <source>
        <dbReference type="SAM" id="MobiDB-lite"/>
    </source>
</evidence>
<organism evidence="2 3">
    <name type="scientific">Lasius platythorax</name>
    <dbReference type="NCBI Taxonomy" id="488582"/>
    <lineage>
        <taxon>Eukaryota</taxon>
        <taxon>Metazoa</taxon>
        <taxon>Ecdysozoa</taxon>
        <taxon>Arthropoda</taxon>
        <taxon>Hexapoda</taxon>
        <taxon>Insecta</taxon>
        <taxon>Pterygota</taxon>
        <taxon>Neoptera</taxon>
        <taxon>Endopterygota</taxon>
        <taxon>Hymenoptera</taxon>
        <taxon>Apocrita</taxon>
        <taxon>Aculeata</taxon>
        <taxon>Formicoidea</taxon>
        <taxon>Formicidae</taxon>
        <taxon>Formicinae</taxon>
        <taxon>Lasius</taxon>
        <taxon>Lasius</taxon>
    </lineage>
</organism>
<keyword evidence="3" id="KW-1185">Reference proteome</keyword>
<protein>
    <submittedName>
        <fullName evidence="2">Uncharacterized protein</fullName>
    </submittedName>
</protein>
<dbReference type="AlphaFoldDB" id="A0AAV2NBG9"/>
<accession>A0AAV2NBG9</accession>
<evidence type="ECO:0000313" key="2">
    <source>
        <dbReference type="EMBL" id="CAL1677134.1"/>
    </source>
</evidence>
<evidence type="ECO:0000313" key="3">
    <source>
        <dbReference type="Proteomes" id="UP001497644"/>
    </source>
</evidence>
<proteinExistence type="predicted"/>
<feature type="region of interest" description="Disordered" evidence="1">
    <location>
        <begin position="32"/>
        <end position="67"/>
    </location>
</feature>
<feature type="compositionally biased region" description="Basic and acidic residues" evidence="1">
    <location>
        <begin position="38"/>
        <end position="67"/>
    </location>
</feature>
<reference evidence="2" key="1">
    <citation type="submission" date="2024-04" db="EMBL/GenBank/DDBJ databases">
        <authorList>
            <consortium name="Molecular Ecology Group"/>
        </authorList>
    </citation>
    <scope>NUCLEOTIDE SEQUENCE</scope>
</reference>
<sequence length="67" mass="7618">MGTTQEIGGDPRTMEDNLQDYAYILLLLVSASFTEPTPPRRDPKRSDRGEATDDIRRRAEVRRTAPL</sequence>
<gene>
    <name evidence="2" type="ORF">LPLAT_LOCUS3195</name>
</gene>
<dbReference type="Proteomes" id="UP001497644">
    <property type="component" value="Chromosome 12"/>
</dbReference>
<dbReference type="EMBL" id="OZ034835">
    <property type="protein sequence ID" value="CAL1677134.1"/>
    <property type="molecule type" value="Genomic_DNA"/>
</dbReference>